<evidence type="ECO:0000256" key="1">
    <source>
        <dbReference type="ARBA" id="ARBA00004141"/>
    </source>
</evidence>
<comment type="subcellular location">
    <subcellularLocation>
        <location evidence="1">Membrane</location>
        <topology evidence="1">Multi-pass membrane protein</topology>
    </subcellularLocation>
</comment>
<evidence type="ECO:0000256" key="7">
    <source>
        <dbReference type="ARBA" id="ARBA00023053"/>
    </source>
</evidence>
<dbReference type="GO" id="GO:0015280">
    <property type="term" value="F:ligand-gated sodium channel activity"/>
    <property type="evidence" value="ECO:0007669"/>
    <property type="project" value="TreeGrafter"/>
</dbReference>
<evidence type="ECO:0000256" key="2">
    <source>
        <dbReference type="ARBA" id="ARBA00007193"/>
    </source>
</evidence>
<keyword evidence="11 12" id="KW-0407">Ion channel</keyword>
<evidence type="ECO:0000256" key="6">
    <source>
        <dbReference type="ARBA" id="ARBA00022989"/>
    </source>
</evidence>
<dbReference type="PANTHER" id="PTHR11690:SF288">
    <property type="entry name" value="AMILORIDE-SENSITIVE NA+ CHANNEL-RELATED"/>
    <property type="match status" value="1"/>
</dbReference>
<protein>
    <submittedName>
        <fullName evidence="14">ASC domain containing protein</fullName>
    </submittedName>
</protein>
<dbReference type="EMBL" id="QDEB01132435">
    <property type="protein sequence ID" value="RZB38940.1"/>
    <property type="molecule type" value="Genomic_DNA"/>
</dbReference>
<feature type="transmembrane region" description="Helical" evidence="13">
    <location>
        <begin position="49"/>
        <end position="67"/>
    </location>
</feature>
<keyword evidence="9 13" id="KW-0472">Membrane</keyword>
<evidence type="ECO:0000256" key="10">
    <source>
        <dbReference type="ARBA" id="ARBA00023201"/>
    </source>
</evidence>
<gene>
    <name evidence="14" type="ORF">BDFB_002929</name>
</gene>
<organism evidence="14 15">
    <name type="scientific">Asbolus verrucosus</name>
    <name type="common">Desert ironclad beetle</name>
    <dbReference type="NCBI Taxonomy" id="1661398"/>
    <lineage>
        <taxon>Eukaryota</taxon>
        <taxon>Metazoa</taxon>
        <taxon>Ecdysozoa</taxon>
        <taxon>Arthropoda</taxon>
        <taxon>Hexapoda</taxon>
        <taxon>Insecta</taxon>
        <taxon>Pterygota</taxon>
        <taxon>Neoptera</taxon>
        <taxon>Endopterygota</taxon>
        <taxon>Coleoptera</taxon>
        <taxon>Polyphaga</taxon>
        <taxon>Cucujiformia</taxon>
        <taxon>Tenebrionidae</taxon>
        <taxon>Pimeliinae</taxon>
        <taxon>Asbolus</taxon>
    </lineage>
</organism>
<name>A0A482V0C6_ASBVE</name>
<keyword evidence="5 12" id="KW-0812">Transmembrane</keyword>
<evidence type="ECO:0000256" key="12">
    <source>
        <dbReference type="RuleBase" id="RU000679"/>
    </source>
</evidence>
<dbReference type="Gene3D" id="2.60.470.10">
    <property type="entry name" value="Acid-sensing ion channels like domains"/>
    <property type="match status" value="1"/>
</dbReference>
<evidence type="ECO:0000256" key="3">
    <source>
        <dbReference type="ARBA" id="ARBA00022448"/>
    </source>
</evidence>
<evidence type="ECO:0000256" key="9">
    <source>
        <dbReference type="ARBA" id="ARBA00023136"/>
    </source>
</evidence>
<evidence type="ECO:0000256" key="11">
    <source>
        <dbReference type="ARBA" id="ARBA00023303"/>
    </source>
</evidence>
<keyword evidence="10 12" id="KW-0739">Sodium transport</keyword>
<keyword evidence="6 13" id="KW-1133">Transmembrane helix</keyword>
<evidence type="ECO:0000313" key="15">
    <source>
        <dbReference type="Proteomes" id="UP000292052"/>
    </source>
</evidence>
<reference evidence="14 15" key="1">
    <citation type="submission" date="2017-03" db="EMBL/GenBank/DDBJ databases">
        <title>Genome of the blue death feigning beetle - Asbolus verrucosus.</title>
        <authorList>
            <person name="Rider S.D."/>
        </authorList>
    </citation>
    <scope>NUCLEOTIDE SEQUENCE [LARGE SCALE GENOMIC DNA]</scope>
    <source>
        <strain evidence="14">Butters</strain>
        <tissue evidence="14">Head and leg muscle</tissue>
    </source>
</reference>
<evidence type="ECO:0000256" key="13">
    <source>
        <dbReference type="SAM" id="Phobius"/>
    </source>
</evidence>
<comment type="caution">
    <text evidence="14">The sequence shown here is derived from an EMBL/GenBank/DDBJ whole genome shotgun (WGS) entry which is preliminary data.</text>
</comment>
<proteinExistence type="inferred from homology"/>
<dbReference type="AlphaFoldDB" id="A0A482V0C6"/>
<sequence length="385" mass="44703">MNHFQDEENRNDQTDACVNIRGYFKQYCASSSIHGFQYLGEERSVFERIWWIIVFVIVLSGCSFMIYKIYEKYETSPVIVSFATKDTPIYKIPFPSITICPVTKSVKEKFDYEKVTQKKTQGEVLTPNEEKYLQIMSLLCDDYDFETEAGNNSFINDYFDVLDEIKPDFLGNAINCKLLGDDYDCKDLFVPIMTDEGVCYSFNILDRRHIFNDLVSHYKGYHHVEDEDEEKWNMEKGYFDGVSIETYPKRALLAGASKGFNVDLVTSRQDLDYSCHAIQGFKVVLHSAVRIPKLKQEYFRLPLDQAVVVAVQPVMITTSEEVKSFDPEKRDCYFPSEISLKYFKSYSQQNCQLECITNATLHECDCVDIFMPSTYKETNLTLLQI</sequence>
<accession>A0A482V0C6</accession>
<dbReference type="InterPro" id="IPR020903">
    <property type="entry name" value="ENaC_CS"/>
</dbReference>
<dbReference type="Pfam" id="PF00858">
    <property type="entry name" value="ASC"/>
    <property type="match status" value="1"/>
</dbReference>
<dbReference type="GO" id="GO:0005886">
    <property type="term" value="C:plasma membrane"/>
    <property type="evidence" value="ECO:0007669"/>
    <property type="project" value="TreeGrafter"/>
</dbReference>
<comment type="similarity">
    <text evidence="2 12">Belongs to the amiloride-sensitive sodium channel (TC 1.A.6) family.</text>
</comment>
<keyword evidence="3 12" id="KW-0813">Transport</keyword>
<evidence type="ECO:0000256" key="5">
    <source>
        <dbReference type="ARBA" id="ARBA00022692"/>
    </source>
</evidence>
<keyword evidence="8 12" id="KW-0406">Ion transport</keyword>
<evidence type="ECO:0000256" key="8">
    <source>
        <dbReference type="ARBA" id="ARBA00023065"/>
    </source>
</evidence>
<keyword evidence="4 12" id="KW-0894">Sodium channel</keyword>
<evidence type="ECO:0000256" key="4">
    <source>
        <dbReference type="ARBA" id="ARBA00022461"/>
    </source>
</evidence>
<keyword evidence="7" id="KW-0915">Sodium</keyword>
<dbReference type="PROSITE" id="PS01206">
    <property type="entry name" value="ASC"/>
    <property type="match status" value="1"/>
</dbReference>
<dbReference type="PANTHER" id="PTHR11690">
    <property type="entry name" value="AMILORIDE-SENSITIVE SODIUM CHANNEL-RELATED"/>
    <property type="match status" value="1"/>
</dbReference>
<evidence type="ECO:0000313" key="14">
    <source>
        <dbReference type="EMBL" id="RZB38940.1"/>
    </source>
</evidence>
<dbReference type="Proteomes" id="UP000292052">
    <property type="component" value="Unassembled WGS sequence"/>
</dbReference>
<dbReference type="OrthoDB" id="6021021at2759"/>
<dbReference type="InterPro" id="IPR001873">
    <property type="entry name" value="ENaC"/>
</dbReference>
<keyword evidence="15" id="KW-1185">Reference proteome</keyword>